<reference evidence="1 2" key="1">
    <citation type="journal article" date="2023" name="Life. Sci Alliance">
        <title>Evolutionary insights into 3D genome organization and epigenetic landscape of Vigna mungo.</title>
        <authorList>
            <person name="Junaid A."/>
            <person name="Singh B."/>
            <person name="Bhatia S."/>
        </authorList>
    </citation>
    <scope>NUCLEOTIDE SEQUENCE [LARGE SCALE GENOMIC DNA]</scope>
    <source>
        <strain evidence="1">Urdbean</strain>
    </source>
</reference>
<sequence>MRERNVSAMIRRKIKIYFDHCCNVGNDEFYKFLLRVWKSSIHGVIERGCIVIASNGKHINSCGQQSSGFVFSKLLSQLPANSCKVQSLSSQINHQSSISFRQSSSPSTCKVDSITV</sequence>
<protein>
    <submittedName>
        <fullName evidence="1">Uncharacterized protein</fullName>
    </submittedName>
</protein>
<evidence type="ECO:0000313" key="2">
    <source>
        <dbReference type="Proteomes" id="UP001374535"/>
    </source>
</evidence>
<keyword evidence="2" id="KW-1185">Reference proteome</keyword>
<gene>
    <name evidence="1" type="ORF">V8G54_001016</name>
</gene>
<name>A0AAQ3S9H7_VIGMU</name>
<dbReference type="Proteomes" id="UP001374535">
    <property type="component" value="Chromosome 1"/>
</dbReference>
<organism evidence="1 2">
    <name type="scientific">Vigna mungo</name>
    <name type="common">Black gram</name>
    <name type="synonym">Phaseolus mungo</name>
    <dbReference type="NCBI Taxonomy" id="3915"/>
    <lineage>
        <taxon>Eukaryota</taxon>
        <taxon>Viridiplantae</taxon>
        <taxon>Streptophyta</taxon>
        <taxon>Embryophyta</taxon>
        <taxon>Tracheophyta</taxon>
        <taxon>Spermatophyta</taxon>
        <taxon>Magnoliopsida</taxon>
        <taxon>eudicotyledons</taxon>
        <taxon>Gunneridae</taxon>
        <taxon>Pentapetalae</taxon>
        <taxon>rosids</taxon>
        <taxon>fabids</taxon>
        <taxon>Fabales</taxon>
        <taxon>Fabaceae</taxon>
        <taxon>Papilionoideae</taxon>
        <taxon>50 kb inversion clade</taxon>
        <taxon>NPAAA clade</taxon>
        <taxon>indigoferoid/millettioid clade</taxon>
        <taxon>Phaseoleae</taxon>
        <taxon>Vigna</taxon>
    </lineage>
</organism>
<dbReference type="AlphaFoldDB" id="A0AAQ3S9H7"/>
<proteinExistence type="predicted"/>
<evidence type="ECO:0000313" key="1">
    <source>
        <dbReference type="EMBL" id="WVZ22472.1"/>
    </source>
</evidence>
<dbReference type="EMBL" id="CP144700">
    <property type="protein sequence ID" value="WVZ22472.1"/>
    <property type="molecule type" value="Genomic_DNA"/>
</dbReference>
<accession>A0AAQ3S9H7</accession>